<dbReference type="RefSeq" id="WP_386415163.1">
    <property type="nucleotide sequence ID" value="NZ_JBHSZO010000021.1"/>
</dbReference>
<feature type="domain" description="PucR-like N-terminal" evidence="2">
    <location>
        <begin position="14"/>
        <end position="178"/>
    </location>
</feature>
<dbReference type="Pfam" id="PF25906">
    <property type="entry name" value="PucR-like_N"/>
    <property type="match status" value="1"/>
</dbReference>
<feature type="domain" description="PucR C-terminal helix-turn-helix" evidence="1">
    <location>
        <begin position="359"/>
        <end position="416"/>
    </location>
</feature>
<gene>
    <name evidence="3" type="ORF">ACFQLX_14920</name>
</gene>
<protein>
    <submittedName>
        <fullName evidence="3">PucR family transcriptional regulator</fullName>
    </submittedName>
</protein>
<dbReference type="InterPro" id="IPR051448">
    <property type="entry name" value="CdaR-like_regulators"/>
</dbReference>
<evidence type="ECO:0000313" key="3">
    <source>
        <dbReference type="EMBL" id="MFC7219453.1"/>
    </source>
</evidence>
<keyword evidence="4" id="KW-1185">Reference proteome</keyword>
<comment type="caution">
    <text evidence="3">The sequence shown here is derived from an EMBL/GenBank/DDBJ whole genome shotgun (WGS) entry which is preliminary data.</text>
</comment>
<dbReference type="EMBL" id="JBHSZO010000021">
    <property type="protein sequence ID" value="MFC7219453.1"/>
    <property type="molecule type" value="Genomic_DNA"/>
</dbReference>
<sequence length="422" mass="44966">MRSPATIDFAAQTHERLRAEVAAVSAATVHAIIGQVPAYAGPLSGKMGRTIRRAVETALNDLLDLCRGEGSAAQLGLGATRPGDGSAPMADSTAASYELGRGEARNGRSMDALLAAYRIGARTSWQGLCEVAVQAREPADAIGRFAELVFAFIDSLSAASAAGHTDELAAGGRLRARLREDLARALLLGAGQEELASAAERCDWRPPARLTAVLLPFGQISAVLGQLDPRVLHLDSALPEAPGGSPGRGRPVPATGVLLVPDASGPGRTRLARLLTGRSAVLGPDRPWQHVQESYERALRTRRLAASLRALPESATDVLDSEDLLPELVLHADEAALADLRTAALAPLADLSPATRHRLAETLRCWLLHQGRREKVAEELYVHPQTVRYRMTQLRHLYGDALENPRTALSLMLALATGVETR</sequence>
<name>A0ABW2GIT9_9ACTN</name>
<organism evidence="3 4">
    <name type="scientific">Streptomyces polyrhachis</name>
    <dbReference type="NCBI Taxonomy" id="1282885"/>
    <lineage>
        <taxon>Bacteria</taxon>
        <taxon>Bacillati</taxon>
        <taxon>Actinomycetota</taxon>
        <taxon>Actinomycetes</taxon>
        <taxon>Kitasatosporales</taxon>
        <taxon>Streptomycetaceae</taxon>
        <taxon>Streptomyces</taxon>
    </lineage>
</organism>
<dbReference type="Gene3D" id="1.10.10.2840">
    <property type="entry name" value="PucR C-terminal helix-turn-helix domain"/>
    <property type="match status" value="1"/>
</dbReference>
<dbReference type="PANTHER" id="PTHR33744">
    <property type="entry name" value="CARBOHYDRATE DIACID REGULATOR"/>
    <property type="match status" value="1"/>
</dbReference>
<reference evidence="4" key="1">
    <citation type="journal article" date="2019" name="Int. J. Syst. Evol. Microbiol.">
        <title>The Global Catalogue of Microorganisms (GCM) 10K type strain sequencing project: providing services to taxonomists for standard genome sequencing and annotation.</title>
        <authorList>
            <consortium name="The Broad Institute Genomics Platform"/>
            <consortium name="The Broad Institute Genome Sequencing Center for Infectious Disease"/>
            <person name="Wu L."/>
            <person name="Ma J."/>
        </authorList>
    </citation>
    <scope>NUCLEOTIDE SEQUENCE [LARGE SCALE GENOMIC DNA]</scope>
    <source>
        <strain evidence="4">CGMCC 1.13681</strain>
    </source>
</reference>
<dbReference type="InterPro" id="IPR058663">
    <property type="entry name" value="PucR-like_N"/>
</dbReference>
<dbReference type="Proteomes" id="UP001596413">
    <property type="component" value="Unassembled WGS sequence"/>
</dbReference>
<dbReference type="InterPro" id="IPR042070">
    <property type="entry name" value="PucR_C-HTH_sf"/>
</dbReference>
<dbReference type="InterPro" id="IPR025736">
    <property type="entry name" value="PucR_C-HTH_dom"/>
</dbReference>
<evidence type="ECO:0000313" key="4">
    <source>
        <dbReference type="Proteomes" id="UP001596413"/>
    </source>
</evidence>
<dbReference type="PANTHER" id="PTHR33744:SF1">
    <property type="entry name" value="DNA-BINDING TRANSCRIPTIONAL ACTIVATOR ADER"/>
    <property type="match status" value="1"/>
</dbReference>
<evidence type="ECO:0000259" key="2">
    <source>
        <dbReference type="Pfam" id="PF25906"/>
    </source>
</evidence>
<accession>A0ABW2GIT9</accession>
<evidence type="ECO:0000259" key="1">
    <source>
        <dbReference type="Pfam" id="PF13556"/>
    </source>
</evidence>
<dbReference type="Pfam" id="PF13556">
    <property type="entry name" value="HTH_30"/>
    <property type="match status" value="1"/>
</dbReference>
<proteinExistence type="predicted"/>